<keyword evidence="4" id="KW-0408">Iron</keyword>
<dbReference type="EC" id="1.7.1.15" evidence="8"/>
<evidence type="ECO:0000256" key="5">
    <source>
        <dbReference type="ARBA" id="ARBA00023014"/>
    </source>
</evidence>
<dbReference type="PANTHER" id="PTHR40562:SF1">
    <property type="entry name" value="NITRITE REDUCTASE (NADH) SMALL SUBUNIT"/>
    <property type="match status" value="1"/>
</dbReference>
<keyword evidence="2" id="KW-0479">Metal-binding</keyword>
<comment type="caution">
    <text evidence="8">The sequence shown here is derived from an EMBL/GenBank/DDBJ whole genome shotgun (WGS) entry which is preliminary data.</text>
</comment>
<name>A0AAE4CP20_9ACTN</name>
<dbReference type="Proteomes" id="UP001180845">
    <property type="component" value="Unassembled WGS sequence"/>
</dbReference>
<dbReference type="GO" id="GO:0051537">
    <property type="term" value="F:2 iron, 2 sulfur cluster binding"/>
    <property type="evidence" value="ECO:0007669"/>
    <property type="project" value="UniProtKB-KW"/>
</dbReference>
<organism evidence="8 9">
    <name type="scientific">Haloactinomyces albus</name>
    <dbReference type="NCBI Taxonomy" id="1352928"/>
    <lineage>
        <taxon>Bacteria</taxon>
        <taxon>Bacillati</taxon>
        <taxon>Actinomycetota</taxon>
        <taxon>Actinomycetes</taxon>
        <taxon>Actinopolysporales</taxon>
        <taxon>Actinopolysporaceae</taxon>
        <taxon>Haloactinomyces</taxon>
    </lineage>
</organism>
<evidence type="ECO:0000256" key="1">
    <source>
        <dbReference type="ARBA" id="ARBA00022714"/>
    </source>
</evidence>
<reference evidence="8" key="1">
    <citation type="submission" date="2023-07" db="EMBL/GenBank/DDBJ databases">
        <title>Sequencing the genomes of 1000 actinobacteria strains.</title>
        <authorList>
            <person name="Klenk H.-P."/>
        </authorList>
    </citation>
    <scope>NUCLEOTIDE SEQUENCE</scope>
    <source>
        <strain evidence="8">DSM 45977</strain>
    </source>
</reference>
<sequence length="107" mass="11444">MKWVPVCDREAVPPEYGVAALVDGRAVALFRTAEDELFAVDNVDPFTGAGVISRGIVGDRDGEPTVASPLLKHVFSLRSGVCLDEPSTQLPTFPIRHRQGSVEIGLG</sequence>
<keyword evidence="1" id="KW-0001">2Fe-2S</keyword>
<dbReference type="PROSITE" id="PS51300">
    <property type="entry name" value="NIRD"/>
    <property type="match status" value="1"/>
</dbReference>
<feature type="domain" description="Rieske" evidence="7">
    <location>
        <begin position="3"/>
        <end position="104"/>
    </location>
</feature>
<dbReference type="InterPro" id="IPR017941">
    <property type="entry name" value="Rieske_2Fe-2S"/>
</dbReference>
<dbReference type="EMBL" id="JAVDXW010000001">
    <property type="protein sequence ID" value="MDR7304419.1"/>
    <property type="molecule type" value="Genomic_DNA"/>
</dbReference>
<protein>
    <submittedName>
        <fullName evidence="8">Nitrite reductase (NADH) small subunit</fullName>
        <ecNumber evidence="8">1.7.1.15</ecNumber>
    </submittedName>
</protein>
<dbReference type="PANTHER" id="PTHR40562">
    <property type="match status" value="1"/>
</dbReference>
<proteinExistence type="predicted"/>
<dbReference type="RefSeq" id="WP_310278159.1">
    <property type="nucleotide sequence ID" value="NZ_JAVDXW010000001.1"/>
</dbReference>
<evidence type="ECO:0000256" key="4">
    <source>
        <dbReference type="ARBA" id="ARBA00023004"/>
    </source>
</evidence>
<dbReference type="InterPro" id="IPR017881">
    <property type="entry name" value="NirD"/>
</dbReference>
<evidence type="ECO:0000256" key="2">
    <source>
        <dbReference type="ARBA" id="ARBA00022723"/>
    </source>
</evidence>
<keyword evidence="3 8" id="KW-0560">Oxidoreductase</keyword>
<keyword evidence="9" id="KW-1185">Reference proteome</keyword>
<evidence type="ECO:0000259" key="7">
    <source>
        <dbReference type="PROSITE" id="PS51296"/>
    </source>
</evidence>
<dbReference type="GO" id="GO:0004497">
    <property type="term" value="F:monooxygenase activity"/>
    <property type="evidence" value="ECO:0007669"/>
    <property type="project" value="UniProtKB-ARBA"/>
</dbReference>
<keyword evidence="5" id="KW-0411">Iron-sulfur</keyword>
<evidence type="ECO:0000256" key="6">
    <source>
        <dbReference type="ARBA" id="ARBA00023063"/>
    </source>
</evidence>
<evidence type="ECO:0000256" key="3">
    <source>
        <dbReference type="ARBA" id="ARBA00023002"/>
    </source>
</evidence>
<keyword evidence="6" id="KW-0534">Nitrate assimilation</keyword>
<dbReference type="Pfam" id="PF13806">
    <property type="entry name" value="Rieske_2"/>
    <property type="match status" value="1"/>
</dbReference>
<accession>A0AAE4CP20</accession>
<gene>
    <name evidence="8" type="ORF">JOF55_004600</name>
</gene>
<dbReference type="GO" id="GO:0106316">
    <property type="term" value="F:nitrite reductase (NADH) activity"/>
    <property type="evidence" value="ECO:0007669"/>
    <property type="project" value="UniProtKB-EC"/>
</dbReference>
<evidence type="ECO:0000313" key="8">
    <source>
        <dbReference type="EMBL" id="MDR7304419.1"/>
    </source>
</evidence>
<dbReference type="Gene3D" id="2.102.10.10">
    <property type="entry name" value="Rieske [2Fe-2S] iron-sulphur domain"/>
    <property type="match status" value="1"/>
</dbReference>
<dbReference type="GO" id="GO:0016705">
    <property type="term" value="F:oxidoreductase activity, acting on paired donors, with incorporation or reduction of molecular oxygen"/>
    <property type="evidence" value="ECO:0007669"/>
    <property type="project" value="UniProtKB-ARBA"/>
</dbReference>
<dbReference type="CDD" id="cd03529">
    <property type="entry name" value="Rieske_NirD"/>
    <property type="match status" value="1"/>
</dbReference>
<dbReference type="GO" id="GO:0042128">
    <property type="term" value="P:nitrate assimilation"/>
    <property type="evidence" value="ECO:0007669"/>
    <property type="project" value="UniProtKB-KW"/>
</dbReference>
<dbReference type="NCBIfam" id="TIGR02378">
    <property type="entry name" value="nirD_assim_sml"/>
    <property type="match status" value="1"/>
</dbReference>
<dbReference type="InterPro" id="IPR012748">
    <property type="entry name" value="Rieske-like_NirD"/>
</dbReference>
<dbReference type="AlphaFoldDB" id="A0AAE4CP20"/>
<dbReference type="GO" id="GO:0046872">
    <property type="term" value="F:metal ion binding"/>
    <property type="evidence" value="ECO:0007669"/>
    <property type="project" value="UniProtKB-KW"/>
</dbReference>
<dbReference type="SUPFAM" id="SSF50022">
    <property type="entry name" value="ISP domain"/>
    <property type="match status" value="1"/>
</dbReference>
<evidence type="ECO:0000313" key="9">
    <source>
        <dbReference type="Proteomes" id="UP001180845"/>
    </source>
</evidence>
<dbReference type="InterPro" id="IPR036922">
    <property type="entry name" value="Rieske_2Fe-2S_sf"/>
</dbReference>
<dbReference type="PROSITE" id="PS51296">
    <property type="entry name" value="RIESKE"/>
    <property type="match status" value="1"/>
</dbReference>